<keyword evidence="2" id="KW-1185">Reference proteome</keyword>
<proteinExistence type="predicted"/>
<dbReference type="EMBL" id="KZ819285">
    <property type="protein sequence ID" value="PWO00605.1"/>
    <property type="molecule type" value="Genomic_DNA"/>
</dbReference>
<protein>
    <submittedName>
        <fullName evidence="1">Uncharacterized protein</fullName>
    </submittedName>
</protein>
<dbReference type="Proteomes" id="UP000245946">
    <property type="component" value="Unassembled WGS sequence"/>
</dbReference>
<name>A0A316ZHU9_9BASI</name>
<dbReference type="GeneID" id="37266948"/>
<evidence type="ECO:0000313" key="2">
    <source>
        <dbReference type="Proteomes" id="UP000245946"/>
    </source>
</evidence>
<organism evidence="1 2">
    <name type="scientific">Tilletiopsis washingtonensis</name>
    <dbReference type="NCBI Taxonomy" id="58919"/>
    <lineage>
        <taxon>Eukaryota</taxon>
        <taxon>Fungi</taxon>
        <taxon>Dikarya</taxon>
        <taxon>Basidiomycota</taxon>
        <taxon>Ustilaginomycotina</taxon>
        <taxon>Exobasidiomycetes</taxon>
        <taxon>Entylomatales</taxon>
        <taxon>Entylomatales incertae sedis</taxon>
        <taxon>Tilletiopsis</taxon>
    </lineage>
</organism>
<dbReference type="RefSeq" id="XP_025600883.1">
    <property type="nucleotide sequence ID" value="XM_025739402.1"/>
</dbReference>
<evidence type="ECO:0000313" key="1">
    <source>
        <dbReference type="EMBL" id="PWO00605.1"/>
    </source>
</evidence>
<reference evidence="1 2" key="1">
    <citation type="journal article" date="2018" name="Mol. Biol. Evol.">
        <title>Broad Genomic Sampling Reveals a Smut Pathogenic Ancestry of the Fungal Clade Ustilaginomycotina.</title>
        <authorList>
            <person name="Kijpornyongpan T."/>
            <person name="Mondo S.J."/>
            <person name="Barry K."/>
            <person name="Sandor L."/>
            <person name="Lee J."/>
            <person name="Lipzen A."/>
            <person name="Pangilinan J."/>
            <person name="LaButti K."/>
            <person name="Hainaut M."/>
            <person name="Henrissat B."/>
            <person name="Grigoriev I.V."/>
            <person name="Spatafora J.W."/>
            <person name="Aime M.C."/>
        </authorList>
    </citation>
    <scope>NUCLEOTIDE SEQUENCE [LARGE SCALE GENOMIC DNA]</scope>
    <source>
        <strain evidence="1 2">MCA 4186</strain>
    </source>
</reference>
<accession>A0A316ZHU9</accession>
<dbReference type="AlphaFoldDB" id="A0A316ZHU9"/>
<gene>
    <name evidence="1" type="ORF">FA09DRAFT_193084</name>
</gene>
<sequence length="89" mass="9118">MLNVVTEACAVPCPTGSGPTSGASRGSAKHCKSPVSAVDAVPTTGAHIPRASLCPVWQASSAMGVLAQTWGVSFEKGARLNRGVRQRRS</sequence>